<keyword evidence="3" id="KW-1185">Reference proteome</keyword>
<keyword evidence="1" id="KW-0472">Membrane</keyword>
<dbReference type="RefSeq" id="WP_067716849.1">
    <property type="nucleotide sequence ID" value="NZ_LPVJ01000048.1"/>
</dbReference>
<gene>
    <name evidence="2" type="ORF">ATW55_06825</name>
</gene>
<dbReference type="OrthoDB" id="2369858at2"/>
<dbReference type="Pfam" id="PF10011">
    <property type="entry name" value="DUF2254"/>
    <property type="match status" value="1"/>
</dbReference>
<dbReference type="EMBL" id="LPVJ01000048">
    <property type="protein sequence ID" value="KUO95586.1"/>
    <property type="molecule type" value="Genomic_DNA"/>
</dbReference>
<feature type="transmembrane region" description="Helical" evidence="1">
    <location>
        <begin position="79"/>
        <end position="101"/>
    </location>
</feature>
<proteinExistence type="predicted"/>
<sequence>MRKLIVHILGSLLIIGLVFFFSPKAFVGDTDTARNYLSTIVSCLSTIFALCISIALVAIQLTASRYTHRVLDMFLKMPFNASLILFYFVTIIQSLFLLSRITEPIHMTLPAMLQPQMNADMILVVFCFIILIIYMYAVMKLLKPEQIIDNIQSEFRTAVKKRKTAEALIRVEQVCDIAKRAAVDMDSTTGTATVRTLMLMASLGDVQMRQSVARQFVEIGSIAAKERESGMLISVLHALQEMGTRHLDDGWYEDAKRVVEALRQLTRSSLIGQDQLPYVEEVVENLFRIATTSLTHTGEKKEACADLLGEVVTTMKAIGLDVLARDRAGLSYVMEDLIPLKLLQLRTLSSSAGLSVYAERVGRHVLLAQVAMVSVSLLDAPQRAFTALLCALYHDGEPERSGSARAMAQSELVLLCAALARYMKREDVVKLCLPRLLSCNVRESDWTCVDREELSRLFDFEDPFYFIASICESIRLCLPLTVSAPR</sequence>
<dbReference type="InterPro" id="IPR018723">
    <property type="entry name" value="DUF2254_membrane"/>
</dbReference>
<evidence type="ECO:0000256" key="1">
    <source>
        <dbReference type="SAM" id="Phobius"/>
    </source>
</evidence>
<organism evidence="2 3">
    <name type="scientific">Ferroacidibacillus organovorans</name>
    <dbReference type="NCBI Taxonomy" id="1765683"/>
    <lineage>
        <taxon>Bacteria</taxon>
        <taxon>Bacillati</taxon>
        <taxon>Bacillota</taxon>
        <taxon>Bacilli</taxon>
        <taxon>Bacillales</taxon>
        <taxon>Alicyclobacillaceae</taxon>
        <taxon>Ferroacidibacillus</taxon>
    </lineage>
</organism>
<keyword evidence="1" id="KW-1133">Transmembrane helix</keyword>
<comment type="caution">
    <text evidence="2">The sequence shown here is derived from an EMBL/GenBank/DDBJ whole genome shotgun (WGS) entry which is preliminary data.</text>
</comment>
<dbReference type="Proteomes" id="UP000053557">
    <property type="component" value="Unassembled WGS sequence"/>
</dbReference>
<name>A0A117SXJ6_9BACL</name>
<feature type="transmembrane region" description="Helical" evidence="1">
    <location>
        <begin position="121"/>
        <end position="139"/>
    </location>
</feature>
<reference evidence="2 3" key="1">
    <citation type="submission" date="2015-12" db="EMBL/GenBank/DDBJ databases">
        <title>Draft genome sequence of Acidibacillus ferrooxidans ITV001, isolated from a chalcopyrite acid mine drainage site in Brazil.</title>
        <authorList>
            <person name="Dall'Agnol H."/>
            <person name="Nancucheo I."/>
            <person name="Johnson B."/>
            <person name="Oliveira R."/>
            <person name="Leite L."/>
            <person name="Pylro V."/>
            <person name="Nunes G.L."/>
            <person name="Tzotzos G."/>
            <person name="Fernandes G.R."/>
            <person name="Dutra J."/>
            <person name="Orellana S.C."/>
            <person name="Oliveira G."/>
        </authorList>
    </citation>
    <scope>NUCLEOTIDE SEQUENCE [LARGE SCALE GENOMIC DNA]</scope>
    <source>
        <strain evidence="3">ITV01</strain>
    </source>
</reference>
<accession>A0A117SXJ6</accession>
<protein>
    <submittedName>
        <fullName evidence="2">Uncharacterized protein</fullName>
    </submittedName>
</protein>
<evidence type="ECO:0000313" key="2">
    <source>
        <dbReference type="EMBL" id="KUO95586.1"/>
    </source>
</evidence>
<dbReference type="AlphaFoldDB" id="A0A117SXJ6"/>
<keyword evidence="1" id="KW-0812">Transmembrane</keyword>
<evidence type="ECO:0000313" key="3">
    <source>
        <dbReference type="Proteomes" id="UP000053557"/>
    </source>
</evidence>
<feature type="transmembrane region" description="Helical" evidence="1">
    <location>
        <begin position="36"/>
        <end position="59"/>
    </location>
</feature>